<dbReference type="EMBL" id="JADBDZ010000001">
    <property type="protein sequence ID" value="MBE1535657.1"/>
    <property type="molecule type" value="Genomic_DNA"/>
</dbReference>
<organism evidence="2 3">
    <name type="scientific">Actinomadura algeriensis</name>
    <dbReference type="NCBI Taxonomy" id="1679523"/>
    <lineage>
        <taxon>Bacteria</taxon>
        <taxon>Bacillati</taxon>
        <taxon>Actinomycetota</taxon>
        <taxon>Actinomycetes</taxon>
        <taxon>Streptosporangiales</taxon>
        <taxon>Thermomonosporaceae</taxon>
        <taxon>Actinomadura</taxon>
    </lineage>
</organism>
<feature type="transmembrane region" description="Helical" evidence="1">
    <location>
        <begin position="136"/>
        <end position="158"/>
    </location>
</feature>
<reference evidence="2 3" key="1">
    <citation type="submission" date="2020-10" db="EMBL/GenBank/DDBJ databases">
        <title>Sequencing the genomes of 1000 actinobacteria strains.</title>
        <authorList>
            <person name="Klenk H.-P."/>
        </authorList>
    </citation>
    <scope>NUCLEOTIDE SEQUENCE [LARGE SCALE GENOMIC DNA]</scope>
    <source>
        <strain evidence="2 3">DSM 46744</strain>
    </source>
</reference>
<feature type="transmembrane region" description="Helical" evidence="1">
    <location>
        <begin position="90"/>
        <end position="115"/>
    </location>
</feature>
<keyword evidence="1" id="KW-1133">Transmembrane helix</keyword>
<feature type="transmembrane region" description="Helical" evidence="1">
    <location>
        <begin position="263"/>
        <end position="284"/>
    </location>
</feature>
<dbReference type="RefSeq" id="WP_192761814.1">
    <property type="nucleotide sequence ID" value="NZ_JADBDZ010000001.1"/>
</dbReference>
<dbReference type="Proteomes" id="UP000627838">
    <property type="component" value="Unassembled WGS sequence"/>
</dbReference>
<keyword evidence="1" id="KW-0812">Transmembrane</keyword>
<sequence>MSATEAEGGLTGRTVGEIGTLRSSAKRRGAVTGAIAAEWHKLRTVRSTAAISAVIGVGFVLCLLWSLYAVRYWDGLSTAERAKLNVAPPTQFLVALLPLCGVVLGALTLTSEYATGMIRMSLAAHPRRLPLLGAKALTASGLIGVAGLVSLTAALLAGRAIAGGRPMPGFDGPLAEHLANAAAVAVTAAALTLMTLGLAVLLRSTAATITVGLGLLFVAPPLTRLLPAPWDDRIWRLQPGGFPNDIAPVPGSSPIADGLSAPVAAALLAGYVVVMLGAGAWAFARRDA</sequence>
<feature type="transmembrane region" description="Helical" evidence="1">
    <location>
        <begin position="209"/>
        <end position="227"/>
    </location>
</feature>
<feature type="transmembrane region" description="Helical" evidence="1">
    <location>
        <begin position="178"/>
        <end position="202"/>
    </location>
</feature>
<proteinExistence type="predicted"/>
<keyword evidence="3" id="KW-1185">Reference proteome</keyword>
<comment type="caution">
    <text evidence="2">The sequence shown here is derived from an EMBL/GenBank/DDBJ whole genome shotgun (WGS) entry which is preliminary data.</text>
</comment>
<accession>A0ABR9JYL2</accession>
<evidence type="ECO:0000313" key="3">
    <source>
        <dbReference type="Proteomes" id="UP000627838"/>
    </source>
</evidence>
<keyword evidence="1" id="KW-0472">Membrane</keyword>
<evidence type="ECO:0000256" key="1">
    <source>
        <dbReference type="SAM" id="Phobius"/>
    </source>
</evidence>
<evidence type="ECO:0000313" key="2">
    <source>
        <dbReference type="EMBL" id="MBE1535657.1"/>
    </source>
</evidence>
<gene>
    <name evidence="2" type="ORF">H4W34_005490</name>
</gene>
<name>A0ABR9JYL2_9ACTN</name>
<feature type="transmembrane region" description="Helical" evidence="1">
    <location>
        <begin position="49"/>
        <end position="70"/>
    </location>
</feature>
<protein>
    <submittedName>
        <fullName evidence="2">ABC-type transport system involved in multi-copper enzyme maturation permease subunit</fullName>
    </submittedName>
</protein>